<organism evidence="2">
    <name type="scientific">Brassica napus</name>
    <name type="common">Rape</name>
    <dbReference type="NCBI Taxonomy" id="3708"/>
    <lineage>
        <taxon>Eukaryota</taxon>
        <taxon>Viridiplantae</taxon>
        <taxon>Streptophyta</taxon>
        <taxon>Embryophyta</taxon>
        <taxon>Tracheophyta</taxon>
        <taxon>Spermatophyta</taxon>
        <taxon>Magnoliopsida</taxon>
        <taxon>eudicotyledons</taxon>
        <taxon>Gunneridae</taxon>
        <taxon>Pentapetalae</taxon>
        <taxon>rosids</taxon>
        <taxon>malvids</taxon>
        <taxon>Brassicales</taxon>
        <taxon>Brassicaceae</taxon>
        <taxon>Brassiceae</taxon>
        <taxon>Brassica</taxon>
    </lineage>
</organism>
<evidence type="ECO:0000313" key="2">
    <source>
        <dbReference type="EMBL" id="CAF2264728.1"/>
    </source>
</evidence>
<sequence length="71" mass="8224">MPLTLMNSRFQHKAMLLYFLPSGTATFFRLLLQTGTGRHYDPTPYDFCKVHNKMLTNLQVVIVEDASFDQI</sequence>
<dbReference type="EMBL" id="HG994358">
    <property type="protein sequence ID" value="CAF2264728.1"/>
    <property type="molecule type" value="Genomic_DNA"/>
</dbReference>
<keyword evidence="1" id="KW-0472">Membrane</keyword>
<reference evidence="2" key="1">
    <citation type="submission" date="2021-01" db="EMBL/GenBank/DDBJ databases">
        <authorList>
            <consortium name="Genoscope - CEA"/>
            <person name="William W."/>
        </authorList>
    </citation>
    <scope>NUCLEOTIDE SEQUENCE</scope>
</reference>
<accession>A0A817AL44</accession>
<proteinExistence type="predicted"/>
<dbReference type="AlphaFoldDB" id="A0A817AL44"/>
<feature type="transmembrane region" description="Helical" evidence="1">
    <location>
        <begin position="15"/>
        <end position="32"/>
    </location>
</feature>
<protein>
    <submittedName>
        <fullName evidence="2">(rape) hypothetical protein</fullName>
    </submittedName>
</protein>
<gene>
    <name evidence="2" type="ORF">DARMORV10_A04P01430.1</name>
</gene>
<dbReference type="Proteomes" id="UP001295469">
    <property type="component" value="Chromosome A04"/>
</dbReference>
<keyword evidence="1" id="KW-1133">Transmembrane helix</keyword>
<keyword evidence="1" id="KW-0812">Transmembrane</keyword>
<evidence type="ECO:0000256" key="1">
    <source>
        <dbReference type="SAM" id="Phobius"/>
    </source>
</evidence>
<name>A0A817AL44_BRANA</name>